<feature type="compositionally biased region" description="Low complexity" evidence="6">
    <location>
        <begin position="566"/>
        <end position="584"/>
    </location>
</feature>
<dbReference type="GO" id="GO:0005524">
    <property type="term" value="F:ATP binding"/>
    <property type="evidence" value="ECO:0007669"/>
    <property type="project" value="UniProtKB-UniRule"/>
</dbReference>
<dbReference type="InterPro" id="IPR000719">
    <property type="entry name" value="Prot_kinase_dom"/>
</dbReference>
<feature type="binding site" evidence="5">
    <location>
        <position position="34"/>
    </location>
    <ligand>
        <name>ATP</name>
        <dbReference type="ChEBI" id="CHEBI:30616"/>
    </ligand>
</feature>
<feature type="region of interest" description="Disordered" evidence="6">
    <location>
        <begin position="1326"/>
        <end position="1365"/>
    </location>
</feature>
<dbReference type="OrthoDB" id="546160at2759"/>
<dbReference type="Pfam" id="PF00069">
    <property type="entry name" value="Pkinase"/>
    <property type="match status" value="1"/>
</dbReference>
<dbReference type="InterPro" id="IPR011009">
    <property type="entry name" value="Kinase-like_dom_sf"/>
</dbReference>
<reference evidence="8" key="1">
    <citation type="journal article" date="2020" name="bioRxiv">
        <title>Comparative genomics of Chlamydomonas.</title>
        <authorList>
            <person name="Craig R.J."/>
            <person name="Hasan A.R."/>
            <person name="Ness R.W."/>
            <person name="Keightley P.D."/>
        </authorList>
    </citation>
    <scope>NUCLEOTIDE SEQUENCE</scope>
    <source>
        <strain evidence="8">SAG 7.73</strain>
    </source>
</reference>
<evidence type="ECO:0000256" key="3">
    <source>
        <dbReference type="ARBA" id="ARBA00022777"/>
    </source>
</evidence>
<dbReference type="PROSITE" id="PS00107">
    <property type="entry name" value="PROTEIN_KINASE_ATP"/>
    <property type="match status" value="1"/>
</dbReference>
<dbReference type="InterPro" id="IPR050117">
    <property type="entry name" value="MAPK"/>
</dbReference>
<comment type="caution">
    <text evidence="8">The sequence shown here is derived from an EMBL/GenBank/DDBJ whole genome shotgun (WGS) entry which is preliminary data.</text>
</comment>
<evidence type="ECO:0000313" key="9">
    <source>
        <dbReference type="Proteomes" id="UP000650467"/>
    </source>
</evidence>
<keyword evidence="9" id="KW-1185">Reference proteome</keyword>
<dbReference type="GO" id="GO:0004672">
    <property type="term" value="F:protein kinase activity"/>
    <property type="evidence" value="ECO:0007669"/>
    <property type="project" value="InterPro"/>
</dbReference>
<evidence type="ECO:0000256" key="6">
    <source>
        <dbReference type="SAM" id="MobiDB-lite"/>
    </source>
</evidence>
<organism evidence="8 9">
    <name type="scientific">Chlamydomonas incerta</name>
    <dbReference type="NCBI Taxonomy" id="51695"/>
    <lineage>
        <taxon>Eukaryota</taxon>
        <taxon>Viridiplantae</taxon>
        <taxon>Chlorophyta</taxon>
        <taxon>core chlorophytes</taxon>
        <taxon>Chlorophyceae</taxon>
        <taxon>CS clade</taxon>
        <taxon>Chlamydomonadales</taxon>
        <taxon>Chlamydomonadaceae</taxon>
        <taxon>Chlamydomonas</taxon>
    </lineage>
</organism>
<dbReference type="SMART" id="SM00220">
    <property type="entry name" value="S_TKc"/>
    <property type="match status" value="1"/>
</dbReference>
<feature type="compositionally biased region" description="Polar residues" evidence="6">
    <location>
        <begin position="1336"/>
        <end position="1350"/>
    </location>
</feature>
<keyword evidence="2 5" id="KW-0547">Nucleotide-binding</keyword>
<proteinExistence type="predicted"/>
<feature type="compositionally biased region" description="Low complexity" evidence="6">
    <location>
        <begin position="838"/>
        <end position="860"/>
    </location>
</feature>
<dbReference type="InterPro" id="IPR008271">
    <property type="entry name" value="Ser/Thr_kinase_AS"/>
</dbReference>
<evidence type="ECO:0000256" key="5">
    <source>
        <dbReference type="PROSITE-ProRule" id="PRU10141"/>
    </source>
</evidence>
<feature type="compositionally biased region" description="Low complexity" evidence="6">
    <location>
        <begin position="743"/>
        <end position="753"/>
    </location>
</feature>
<evidence type="ECO:0000256" key="1">
    <source>
        <dbReference type="ARBA" id="ARBA00022679"/>
    </source>
</evidence>
<dbReference type="SUPFAM" id="SSF56112">
    <property type="entry name" value="Protein kinase-like (PK-like)"/>
    <property type="match status" value="1"/>
</dbReference>
<feature type="region of interest" description="Disordered" evidence="6">
    <location>
        <begin position="566"/>
        <end position="600"/>
    </location>
</feature>
<gene>
    <name evidence="8" type="ORF">HXX76_006923</name>
</gene>
<keyword evidence="4 5" id="KW-0067">ATP-binding</keyword>
<evidence type="ECO:0000256" key="4">
    <source>
        <dbReference type="ARBA" id="ARBA00022840"/>
    </source>
</evidence>
<dbReference type="PROSITE" id="PS50011">
    <property type="entry name" value="PROTEIN_KINASE_DOM"/>
    <property type="match status" value="1"/>
</dbReference>
<dbReference type="EMBL" id="JAEHOC010000014">
    <property type="protein sequence ID" value="KAG2435726.1"/>
    <property type="molecule type" value="Genomic_DNA"/>
</dbReference>
<feature type="region of interest" description="Disordered" evidence="6">
    <location>
        <begin position="822"/>
        <end position="870"/>
    </location>
</feature>
<name>A0A835TCK8_CHLIN</name>
<dbReference type="Gene3D" id="1.10.510.10">
    <property type="entry name" value="Transferase(Phosphotransferase) domain 1"/>
    <property type="match status" value="1"/>
</dbReference>
<keyword evidence="1" id="KW-0808">Transferase</keyword>
<feature type="region of interest" description="Disordered" evidence="6">
    <location>
        <begin position="644"/>
        <end position="663"/>
    </location>
</feature>
<accession>A0A835TCK8</accession>
<dbReference type="PROSITE" id="PS00108">
    <property type="entry name" value="PROTEIN_KINASE_ST"/>
    <property type="match status" value="1"/>
</dbReference>
<feature type="compositionally biased region" description="Low complexity" evidence="6">
    <location>
        <begin position="530"/>
        <end position="541"/>
    </location>
</feature>
<dbReference type="Gene3D" id="3.30.200.20">
    <property type="entry name" value="Phosphorylase Kinase, domain 1"/>
    <property type="match status" value="1"/>
</dbReference>
<feature type="region of interest" description="Disordered" evidence="6">
    <location>
        <begin position="513"/>
        <end position="547"/>
    </location>
</feature>
<dbReference type="PANTHER" id="PTHR24055">
    <property type="entry name" value="MITOGEN-ACTIVATED PROTEIN KINASE"/>
    <property type="match status" value="1"/>
</dbReference>
<evidence type="ECO:0000256" key="2">
    <source>
        <dbReference type="ARBA" id="ARBA00022741"/>
    </source>
</evidence>
<protein>
    <recommendedName>
        <fullName evidence="7">Protein kinase domain-containing protein</fullName>
    </recommendedName>
</protein>
<feature type="domain" description="Protein kinase" evidence="7">
    <location>
        <begin position="5"/>
        <end position="304"/>
    </location>
</feature>
<evidence type="ECO:0000313" key="8">
    <source>
        <dbReference type="EMBL" id="KAG2435726.1"/>
    </source>
</evidence>
<dbReference type="InterPro" id="IPR017441">
    <property type="entry name" value="Protein_kinase_ATP_BS"/>
</dbReference>
<keyword evidence="3" id="KW-0418">Kinase</keyword>
<feature type="region of interest" description="Disordered" evidence="6">
    <location>
        <begin position="743"/>
        <end position="762"/>
    </location>
</feature>
<evidence type="ECO:0000259" key="7">
    <source>
        <dbReference type="PROSITE" id="PS50011"/>
    </source>
</evidence>
<dbReference type="Proteomes" id="UP000650467">
    <property type="component" value="Unassembled WGS sequence"/>
</dbReference>
<sequence length="1385" mass="138575">MKERYAVVAPLGSGAYGSVYKCLDRDTGSLCALKVINLAHQEPVVMRLTMRELRTLQKLPKHPHIVELKDAFKSSGSGRVFLVFSCEGRSMHEEAENYARYILPGPMLRQVAWQLLQALVHLHEHQIIHRDIKPGNILLAGDGTGGAADVGRNGADVHIRLADFGFARSWQPHEAMSSYVATRWFRAPEILVRGKYGFNSDCWSVGCTIGELAVGSALFPGTSTIDQLARIMRATGPLPASLASQMMADRALSPLAAQQRQPPKRTLRERLPVEARLFEFLSACLQVDPAKRPSAKELMQMPYFWDVVPRSRALPKAPLQAIAAARDAAAAQIAAAEASVANSAAQPAAAVGAAPKAAAHKNGIGAEALVAAAAPGACGAAPSEIGKGDSRAVAMAGGAVDQAASTAAAAPMPPTPAATEAQTMSLSAVACSQQTPDALAAASSTASARPVAAPAQSPASEPAASMVVSVKATATGGHAATAAAGPEQPKPPVSAVSFSTGGLATLSPALVPTASSSQDIDTGAPTSGVPELQEQQAAAPSAEPPPRVVCVHDLTSVSALAGVAGPEPARAAPAPVAAASPEQARSQRQGNERELQPPQAPVQVVTSTGLLPIPVAVAVSSPFTLVSAADAMGAAAAAGGGAAAARASGGDITPHSHTGPRILDMPSNTVEMFMSPATSVAMQRLLPAVMTPVGAPPLVTPSAAVRMRQLMPHCRAPAGVVPPVLTYGILSRGSTLELDMPGGAAAAASSSSGGVVGGSEDGYRVPGVSGASAGQLQGHLQIQMQMQQQAMHRYAAAAAAVNRTGRRTGRASVEFAPLPDRLAWPQAGSQPDRTVSGAGTSERMAARAAAPGGAAGAASVSGGGGGGGTTAANTRCVTSAAVMRRSWRLLPYNRTSSGLPLDAPASVASAGDSPGLVPASCDEPAVATPSLQTSGAAIAASGMNAVMSLGRRNSRSQASFVRSVSRMSQCHATPSGALDLPAAGRDGSVDGSAGGFASAYAMANASVGATSSPLAGLVAAPHQPAKPQQLQVALQRNVSTAGGAVARSPPMLHGLVLAPGGESPSQVRRAASAVLPAFIVGSTGAHASPVTFAGSCSNGTANVAAAAAAGFLRSSPQPHSQQQHAAAGAAAGPYGQSRLANAASSTLCDYPSGEAVTPTAGTTWAGAPFANGMPTGTMNESGAGRRALMGGTSWQVLQAVGGCSSNVAAASAATACFDSAASATVATAHAGAVSLDVMLATAGGGGGGHADHNFAASSSAVARFPSASLLTAGGGAVSGAYVPHVITEDEDELAYAAAADVPAAGGEAAGLGHRAGHLHDTADGCGRLVGAKDTQPAAQSTAGQSRSPTRLASPGGQRQGALERKRRPGLLARLFGCGRFDRDLI</sequence>